<protein>
    <submittedName>
        <fullName evidence="1">Uncharacterized protein</fullName>
    </submittedName>
</protein>
<dbReference type="AlphaFoldDB" id="C1DC04"/>
<dbReference type="Proteomes" id="UP000002010">
    <property type="component" value="Chromosome"/>
</dbReference>
<gene>
    <name evidence="1" type="ordered locus">LHK_02576</name>
</gene>
<dbReference type="EMBL" id="CP001154">
    <property type="protein sequence ID" value="ACO75557.1"/>
    <property type="molecule type" value="Genomic_DNA"/>
</dbReference>
<name>C1DC04_LARHH</name>
<evidence type="ECO:0000313" key="2">
    <source>
        <dbReference type="Proteomes" id="UP000002010"/>
    </source>
</evidence>
<dbReference type="KEGG" id="lhk:LHK_02576"/>
<keyword evidence="2" id="KW-1185">Reference proteome</keyword>
<accession>C1DC04</accession>
<dbReference type="STRING" id="557598.LHK_02576"/>
<proteinExistence type="predicted"/>
<evidence type="ECO:0000313" key="1">
    <source>
        <dbReference type="EMBL" id="ACO75557.1"/>
    </source>
</evidence>
<sequence length="28" mass="3280">MQKNKEVAEKMKQLANQLDNSVAEFKTR</sequence>
<reference evidence="1 2" key="1">
    <citation type="journal article" date="2009" name="PLoS Genet.">
        <title>The complete genome and proteome of Laribacter hongkongensis reveal potential mechanisms for adaptations to different temperatures and habitats.</title>
        <authorList>
            <person name="Woo P.C."/>
            <person name="Lau S.K."/>
            <person name="Tse H."/>
            <person name="Teng J.L."/>
            <person name="Curreem S.O."/>
            <person name="Tsang A.K."/>
            <person name="Fan R.Y."/>
            <person name="Wong G.K."/>
            <person name="Huang Y."/>
            <person name="Loman N.J."/>
            <person name="Snyder L.A."/>
            <person name="Cai J.J."/>
            <person name="Huang J.D."/>
            <person name="Mak W."/>
            <person name="Pallen M.J."/>
            <person name="Lok S."/>
            <person name="Yuen K.Y."/>
        </authorList>
    </citation>
    <scope>NUCLEOTIDE SEQUENCE [LARGE SCALE GENOMIC DNA]</scope>
    <source>
        <strain evidence="1 2">HLHK9</strain>
    </source>
</reference>
<dbReference type="HOGENOM" id="CLU_3412641_0_0_4"/>
<organism evidence="1 2">
    <name type="scientific">Laribacter hongkongensis (strain HLHK9)</name>
    <dbReference type="NCBI Taxonomy" id="557598"/>
    <lineage>
        <taxon>Bacteria</taxon>
        <taxon>Pseudomonadati</taxon>
        <taxon>Pseudomonadota</taxon>
        <taxon>Betaproteobacteria</taxon>
        <taxon>Neisseriales</taxon>
        <taxon>Aquaspirillaceae</taxon>
        <taxon>Laribacter</taxon>
    </lineage>
</organism>